<dbReference type="InterPro" id="IPR012902">
    <property type="entry name" value="N_methyl_site"/>
</dbReference>
<reference evidence="3 4" key="1">
    <citation type="submission" date="2014-11" db="EMBL/GenBank/DDBJ databases">
        <title>Complete Genome Sequence of Pseudoalteromonas sp. Strain OCN003 Isolated from Kaneohe Bay, Oahu, Hawaii.</title>
        <authorList>
            <person name="Beurmann S."/>
            <person name="Videau P."/>
            <person name="Ushijima B."/>
            <person name="Smith A.M."/>
            <person name="Aeby G.S."/>
            <person name="Callahan S.M."/>
            <person name="Belcaid M."/>
        </authorList>
    </citation>
    <scope>NUCLEOTIDE SEQUENCE [LARGE SCALE GENOMIC DNA]</scope>
    <source>
        <strain evidence="3 4">OCN003</strain>
    </source>
</reference>
<keyword evidence="2" id="KW-0812">Transmembrane</keyword>
<dbReference type="KEGG" id="pseo:OM33_07530"/>
<dbReference type="Pfam" id="PF16732">
    <property type="entry name" value="ComP_DUS"/>
    <property type="match status" value="1"/>
</dbReference>
<dbReference type="OrthoDB" id="5296638at2"/>
<dbReference type="eggNOG" id="COG4968">
    <property type="taxonomic scope" value="Bacteria"/>
</dbReference>
<dbReference type="EMBL" id="CP009888">
    <property type="protein sequence ID" value="AIY65020.1"/>
    <property type="molecule type" value="Genomic_DNA"/>
</dbReference>
<keyword evidence="4" id="KW-1185">Reference proteome</keyword>
<keyword evidence="2" id="KW-1133">Transmembrane helix</keyword>
<dbReference type="InterPro" id="IPR000983">
    <property type="entry name" value="Bac_GSPG_pilin"/>
</dbReference>
<dbReference type="Gene3D" id="3.30.700.10">
    <property type="entry name" value="Glycoprotein, Type 4 Pilin"/>
    <property type="match status" value="1"/>
</dbReference>
<dbReference type="SUPFAM" id="SSF54523">
    <property type="entry name" value="Pili subunits"/>
    <property type="match status" value="1"/>
</dbReference>
<organism evidence="3 4">
    <name type="scientific">Pseudoalteromonas piratica</name>
    <dbReference type="NCBI Taxonomy" id="1348114"/>
    <lineage>
        <taxon>Bacteria</taxon>
        <taxon>Pseudomonadati</taxon>
        <taxon>Pseudomonadota</taxon>
        <taxon>Gammaproteobacteria</taxon>
        <taxon>Alteromonadales</taxon>
        <taxon>Pseudoalteromonadaceae</taxon>
        <taxon>Pseudoalteromonas</taxon>
    </lineage>
</organism>
<dbReference type="Proteomes" id="UP000030341">
    <property type="component" value="Chromosome 1"/>
</dbReference>
<gene>
    <name evidence="3" type="ORF">OM33_07530</name>
</gene>
<protein>
    <submittedName>
        <fullName evidence="3">Fimbrial protein</fullName>
    </submittedName>
</protein>
<dbReference type="Pfam" id="PF07963">
    <property type="entry name" value="N_methyl"/>
    <property type="match status" value="1"/>
</dbReference>
<evidence type="ECO:0000313" key="4">
    <source>
        <dbReference type="Proteomes" id="UP000030341"/>
    </source>
</evidence>
<dbReference type="HOGENOM" id="CLU_091705_6_0_6"/>
<evidence type="ECO:0000256" key="2">
    <source>
        <dbReference type="SAM" id="Phobius"/>
    </source>
</evidence>
<keyword evidence="2" id="KW-0472">Membrane</keyword>
<dbReference type="InterPro" id="IPR031982">
    <property type="entry name" value="PilE-like"/>
</dbReference>
<dbReference type="InterPro" id="IPR045584">
    <property type="entry name" value="Pilin-like"/>
</dbReference>
<dbReference type="PRINTS" id="PR00813">
    <property type="entry name" value="BCTERIALGSPG"/>
</dbReference>
<name>A0A0A7EEF1_9GAMM</name>
<keyword evidence="1" id="KW-0488">Methylation</keyword>
<evidence type="ECO:0000256" key="1">
    <source>
        <dbReference type="ARBA" id="ARBA00022481"/>
    </source>
</evidence>
<dbReference type="NCBIfam" id="TIGR02532">
    <property type="entry name" value="IV_pilin_GFxxxE"/>
    <property type="match status" value="1"/>
</dbReference>
<dbReference type="GO" id="GO:0015627">
    <property type="term" value="C:type II protein secretion system complex"/>
    <property type="evidence" value="ECO:0007669"/>
    <property type="project" value="InterPro"/>
</dbReference>
<dbReference type="AlphaFoldDB" id="A0A0A7EEF1"/>
<sequence>MKKIVGFTLIEMMIVVAIIGILTAIAYPSYVDYLYKGSRAEAMASLLDIANRQEQFYADNHQYATALADLGVTNKSDSGLFSLSLTANTTTFSVTASPLAHPATQDPLCSSFKIDELGQKTATGSGGNNTCWNR</sequence>
<dbReference type="GO" id="GO:0015628">
    <property type="term" value="P:protein secretion by the type II secretion system"/>
    <property type="evidence" value="ECO:0007669"/>
    <property type="project" value="InterPro"/>
</dbReference>
<evidence type="ECO:0000313" key="3">
    <source>
        <dbReference type="EMBL" id="AIY65020.1"/>
    </source>
</evidence>
<dbReference type="STRING" id="1348114.OM33_07530"/>
<proteinExistence type="predicted"/>
<dbReference type="GO" id="GO:0043683">
    <property type="term" value="P:type IV pilus assembly"/>
    <property type="evidence" value="ECO:0007669"/>
    <property type="project" value="InterPro"/>
</dbReference>
<dbReference type="RefSeq" id="WP_038640522.1">
    <property type="nucleotide sequence ID" value="NZ_CP009888.1"/>
</dbReference>
<accession>A0A0A7EEF1</accession>
<feature type="transmembrane region" description="Helical" evidence="2">
    <location>
        <begin position="12"/>
        <end position="30"/>
    </location>
</feature>